<gene>
    <name evidence="6" type="ORF">SAMN02982931_04164</name>
</gene>
<protein>
    <submittedName>
        <fullName evidence="6">Transcriptional regulator, TetR family</fullName>
    </submittedName>
</protein>
<dbReference type="STRING" id="665467.SAMN02982931_04164"/>
<dbReference type="EMBL" id="FMXQ01000010">
    <property type="protein sequence ID" value="SDB52825.1"/>
    <property type="molecule type" value="Genomic_DNA"/>
</dbReference>
<feature type="domain" description="HTH tetR-type" evidence="5">
    <location>
        <begin position="20"/>
        <end position="80"/>
    </location>
</feature>
<accession>A0A1G6E7B1</accession>
<evidence type="ECO:0000256" key="2">
    <source>
        <dbReference type="ARBA" id="ARBA00023125"/>
    </source>
</evidence>
<name>A0A1G6E7B1_9HYPH</name>
<dbReference type="Pfam" id="PF00440">
    <property type="entry name" value="TetR_N"/>
    <property type="match status" value="1"/>
</dbReference>
<dbReference type="Gene3D" id="1.10.357.10">
    <property type="entry name" value="Tetracycline Repressor, domain 2"/>
    <property type="match status" value="1"/>
</dbReference>
<evidence type="ECO:0000256" key="1">
    <source>
        <dbReference type="ARBA" id="ARBA00023015"/>
    </source>
</evidence>
<keyword evidence="7" id="KW-1185">Reference proteome</keyword>
<evidence type="ECO:0000313" key="7">
    <source>
        <dbReference type="Proteomes" id="UP000199071"/>
    </source>
</evidence>
<dbReference type="Proteomes" id="UP000199071">
    <property type="component" value="Unassembled WGS sequence"/>
</dbReference>
<dbReference type="InterPro" id="IPR001647">
    <property type="entry name" value="HTH_TetR"/>
</dbReference>
<dbReference type="GO" id="GO:0000976">
    <property type="term" value="F:transcription cis-regulatory region binding"/>
    <property type="evidence" value="ECO:0007669"/>
    <property type="project" value="TreeGrafter"/>
</dbReference>
<sequence>MFIEMIKRRYVQKQRAESREETRQKIIEATAAIHEELGPRQSTISAIAERAGVQRLTVYRHFPDEGVLFEACTAHWLEGHPPPDPETWAEKSGGARVRTALASLYAYYRATRRMWTVSYRDVEDVPALQGPMKAFGAYLESIVADLLTAVDAAGSDPRAGATLGAAVQFATWRALDGQGLDDDAKASLVGDWLAGIVSR</sequence>
<evidence type="ECO:0000259" key="5">
    <source>
        <dbReference type="PROSITE" id="PS50977"/>
    </source>
</evidence>
<dbReference type="PROSITE" id="PS50977">
    <property type="entry name" value="HTH_TETR_2"/>
    <property type="match status" value="1"/>
</dbReference>
<dbReference type="InterPro" id="IPR050109">
    <property type="entry name" value="HTH-type_TetR-like_transc_reg"/>
</dbReference>
<evidence type="ECO:0000256" key="4">
    <source>
        <dbReference type="PROSITE-ProRule" id="PRU00335"/>
    </source>
</evidence>
<reference evidence="6 7" key="1">
    <citation type="submission" date="2016-10" db="EMBL/GenBank/DDBJ databases">
        <authorList>
            <person name="de Groot N.N."/>
        </authorList>
    </citation>
    <scope>NUCLEOTIDE SEQUENCE [LARGE SCALE GENOMIC DNA]</scope>
    <source>
        <strain evidence="6 7">ATCC 35022</strain>
    </source>
</reference>
<evidence type="ECO:0000313" key="6">
    <source>
        <dbReference type="EMBL" id="SDB52825.1"/>
    </source>
</evidence>
<keyword evidence="3" id="KW-0804">Transcription</keyword>
<proteinExistence type="predicted"/>
<dbReference type="AlphaFoldDB" id="A0A1G6E7B1"/>
<keyword evidence="1" id="KW-0805">Transcription regulation</keyword>
<dbReference type="PANTHER" id="PTHR30055:SF234">
    <property type="entry name" value="HTH-TYPE TRANSCRIPTIONAL REGULATOR BETI"/>
    <property type="match status" value="1"/>
</dbReference>
<feature type="DNA-binding region" description="H-T-H motif" evidence="4">
    <location>
        <begin position="43"/>
        <end position="62"/>
    </location>
</feature>
<organism evidence="6 7">
    <name type="scientific">Bauldia litoralis</name>
    <dbReference type="NCBI Taxonomy" id="665467"/>
    <lineage>
        <taxon>Bacteria</taxon>
        <taxon>Pseudomonadati</taxon>
        <taxon>Pseudomonadota</taxon>
        <taxon>Alphaproteobacteria</taxon>
        <taxon>Hyphomicrobiales</taxon>
        <taxon>Kaistiaceae</taxon>
        <taxon>Bauldia</taxon>
    </lineage>
</organism>
<dbReference type="InterPro" id="IPR009057">
    <property type="entry name" value="Homeodomain-like_sf"/>
</dbReference>
<dbReference type="PANTHER" id="PTHR30055">
    <property type="entry name" value="HTH-TYPE TRANSCRIPTIONAL REGULATOR RUTR"/>
    <property type="match status" value="1"/>
</dbReference>
<dbReference type="SUPFAM" id="SSF46689">
    <property type="entry name" value="Homeodomain-like"/>
    <property type="match status" value="1"/>
</dbReference>
<evidence type="ECO:0000256" key="3">
    <source>
        <dbReference type="ARBA" id="ARBA00023163"/>
    </source>
</evidence>
<dbReference type="OrthoDB" id="8535430at2"/>
<keyword evidence="2 4" id="KW-0238">DNA-binding</keyword>
<dbReference type="GO" id="GO:0003700">
    <property type="term" value="F:DNA-binding transcription factor activity"/>
    <property type="evidence" value="ECO:0007669"/>
    <property type="project" value="TreeGrafter"/>
</dbReference>